<dbReference type="PROSITE" id="PS00018">
    <property type="entry name" value="EF_HAND_1"/>
    <property type="match status" value="2"/>
</dbReference>
<dbReference type="SUPFAM" id="SSF47473">
    <property type="entry name" value="EF-hand"/>
    <property type="match status" value="1"/>
</dbReference>
<feature type="compositionally biased region" description="Low complexity" evidence="4">
    <location>
        <begin position="41"/>
        <end position="143"/>
    </location>
</feature>
<dbReference type="InterPro" id="IPR002048">
    <property type="entry name" value="EF_hand_dom"/>
</dbReference>
<evidence type="ECO:0000259" key="6">
    <source>
        <dbReference type="Pfam" id="PF13499"/>
    </source>
</evidence>
<evidence type="ECO:0000256" key="2">
    <source>
        <dbReference type="ARBA" id="ARBA00022737"/>
    </source>
</evidence>
<evidence type="ECO:0000256" key="3">
    <source>
        <dbReference type="ARBA" id="ARBA00022837"/>
    </source>
</evidence>
<gene>
    <name evidence="8 9 10" type="primary">LOC115217134</name>
</gene>
<dbReference type="RefSeq" id="XP_036363071.1">
    <property type="nucleotide sequence ID" value="XM_036507178.1"/>
</dbReference>
<evidence type="ECO:0000313" key="7">
    <source>
        <dbReference type="Proteomes" id="UP000515154"/>
    </source>
</evidence>
<evidence type="ECO:0000256" key="4">
    <source>
        <dbReference type="SAM" id="MobiDB-lite"/>
    </source>
</evidence>
<dbReference type="InterPro" id="IPR018247">
    <property type="entry name" value="EF_Hand_1_Ca_BS"/>
</dbReference>
<evidence type="ECO:0000313" key="9">
    <source>
        <dbReference type="RefSeq" id="XP_029642602.1"/>
    </source>
</evidence>
<sequence>MIIQVDSILFGVLLYCSCWVHVFSHVNQGYPPGVPPATGVPQQMQYQQQQPPQYQQAPGNQQYQQPPSGNQQYQQPPSGNQQYQQPPGNQQYQQPPSGNQQYQQPPSGNQQYQQPPSNQQYQQQQHGNQQYQQQQQQQPPQGSHGHGHTHGHSHNFKDDSHDQAHIAEHLKDYAHKPVDQMTDEEMEFHYFKLHDYDDNNKLDGNEITSAITHFQREDHQDANAAAARTMSDTEISDIVDMVLKEDDLNNDGYVEYSEFATAQRRAKANMAKNEVHK</sequence>
<organism evidence="7 9">
    <name type="scientific">Octopus sinensis</name>
    <name type="common">East Asian common octopus</name>
    <dbReference type="NCBI Taxonomy" id="2607531"/>
    <lineage>
        <taxon>Eukaryota</taxon>
        <taxon>Metazoa</taxon>
        <taxon>Spiralia</taxon>
        <taxon>Lophotrochozoa</taxon>
        <taxon>Mollusca</taxon>
        <taxon>Cephalopoda</taxon>
        <taxon>Coleoidea</taxon>
        <taxon>Octopodiformes</taxon>
        <taxon>Octopoda</taxon>
        <taxon>Incirrata</taxon>
        <taxon>Octopodidae</taxon>
        <taxon>Octopus</taxon>
    </lineage>
</organism>
<dbReference type="Gene3D" id="1.10.238.10">
    <property type="entry name" value="EF-hand"/>
    <property type="match status" value="1"/>
</dbReference>
<dbReference type="RefSeq" id="XP_029642602.1">
    <property type="nucleotide sequence ID" value="XM_029786742.2"/>
</dbReference>
<keyword evidence="3" id="KW-0106">Calcium</keyword>
<dbReference type="RefSeq" id="XP_029642601.1">
    <property type="nucleotide sequence ID" value="XM_029786741.2"/>
</dbReference>
<accession>A0A6P7SWH5</accession>
<name>A0A6P7SWH5_9MOLL</name>
<reference evidence="8 9" key="1">
    <citation type="submission" date="2025-08" db="UniProtKB">
        <authorList>
            <consortium name="RefSeq"/>
        </authorList>
    </citation>
    <scope>IDENTIFICATION</scope>
</reference>
<protein>
    <submittedName>
        <fullName evidence="8 9">Nuclear transcription factor Y subunit beta isoform X1</fullName>
    </submittedName>
</protein>
<feature type="compositionally biased region" description="Basic residues" evidence="4">
    <location>
        <begin position="145"/>
        <end position="154"/>
    </location>
</feature>
<evidence type="ECO:0000313" key="10">
    <source>
        <dbReference type="RefSeq" id="XP_036363071.1"/>
    </source>
</evidence>
<dbReference type="AlphaFoldDB" id="A0A6P7SWH5"/>
<dbReference type="GO" id="GO:0005509">
    <property type="term" value="F:calcium ion binding"/>
    <property type="evidence" value="ECO:0007669"/>
    <property type="project" value="InterPro"/>
</dbReference>
<dbReference type="Proteomes" id="UP000515154">
    <property type="component" value="Linkage group LG11"/>
</dbReference>
<feature type="region of interest" description="Disordered" evidence="4">
    <location>
        <begin position="34"/>
        <end position="159"/>
    </location>
</feature>
<feature type="chain" id="PRO_5045019697" evidence="5">
    <location>
        <begin position="25"/>
        <end position="277"/>
    </location>
</feature>
<dbReference type="Pfam" id="PF13499">
    <property type="entry name" value="EF-hand_7"/>
    <property type="match status" value="1"/>
</dbReference>
<dbReference type="InterPro" id="IPR052110">
    <property type="entry name" value="MCFD2-like"/>
</dbReference>
<feature type="signal peptide" evidence="5">
    <location>
        <begin position="1"/>
        <end position="24"/>
    </location>
</feature>
<evidence type="ECO:0000256" key="5">
    <source>
        <dbReference type="SAM" id="SignalP"/>
    </source>
</evidence>
<dbReference type="InterPro" id="IPR011992">
    <property type="entry name" value="EF-hand-dom_pair"/>
</dbReference>
<keyword evidence="7" id="KW-1185">Reference proteome</keyword>
<dbReference type="KEGG" id="osn:115217134"/>
<evidence type="ECO:0000313" key="8">
    <source>
        <dbReference type="RefSeq" id="XP_029642601.1"/>
    </source>
</evidence>
<evidence type="ECO:0000256" key="1">
    <source>
        <dbReference type="ARBA" id="ARBA00022729"/>
    </source>
</evidence>
<keyword evidence="2" id="KW-0677">Repeat</keyword>
<dbReference type="PANTHER" id="PTHR23104:SF1">
    <property type="entry name" value="EF-HAND DOMAIN-CONTAINING PROTEIN"/>
    <property type="match status" value="1"/>
</dbReference>
<keyword evidence="1 5" id="KW-0732">Signal</keyword>
<feature type="domain" description="EF-hand" evidence="6">
    <location>
        <begin position="188"/>
        <end position="262"/>
    </location>
</feature>
<dbReference type="PANTHER" id="PTHR23104">
    <property type="entry name" value="MULTIPLE COAGULATION FACTOR DEFICIENCY PROTEIN 2 NEURAL STEM CELL DERIVED NEURONAL SURVIVAL PROTEIN"/>
    <property type="match status" value="1"/>
</dbReference>
<proteinExistence type="predicted"/>